<comment type="caution">
    <text evidence="5">The sequence shown here is derived from an EMBL/GenBank/DDBJ whole genome shotgun (WGS) entry which is preliminary data.</text>
</comment>
<sequence>MNTMLAQIFSLPALVGEVFPSLDETVRKVLDHELCLSVKRLFLVGCGDSHHVALNTEYAFEALAGVPVEPMTALQYARYAAGYMPSIGPLTNLVIGVSVSGAVARTAEALAMGRQFGAVTIALTATPGSRVTQVAERTFLAAAPPFDEPPGTATPGVRSFFVNQLALLLSAVRLGEVRGRLTLGEADAWRARIRGLGEAVAWTLEHAEPRARELAQAWKDASEFVFVGGGPNFGTALFSAAKILEASGDSALGQDTEEWGHLQYFARAVETPTFFITAVGREYSRTVEAATAAKTIGRRVVAIAPDEATALVELADSHLPIASVPEVLSPVVAAIPGELFAAYRAEVIGETFFRGFSGGRSIEGGGGISRIRTSETWEAWQP</sequence>
<evidence type="ECO:0000259" key="4">
    <source>
        <dbReference type="PROSITE" id="PS51464"/>
    </source>
</evidence>
<dbReference type="EMBL" id="LGKO01000002">
    <property type="protein sequence ID" value="KPL84372.1"/>
    <property type="molecule type" value="Genomic_DNA"/>
</dbReference>
<dbReference type="GO" id="GO:0006047">
    <property type="term" value="P:UDP-N-acetylglucosamine metabolic process"/>
    <property type="evidence" value="ECO:0007669"/>
    <property type="project" value="TreeGrafter"/>
</dbReference>
<dbReference type="OrthoDB" id="3689856at2"/>
<feature type="domain" description="SIS" evidence="4">
    <location>
        <begin position="214"/>
        <end position="350"/>
    </location>
</feature>
<dbReference type="GO" id="GO:0006487">
    <property type="term" value="P:protein N-linked glycosylation"/>
    <property type="evidence" value="ECO:0007669"/>
    <property type="project" value="TreeGrafter"/>
</dbReference>
<comment type="catalytic activity">
    <reaction evidence="1">
        <text>D-fructose 6-phosphate + L-glutamine = D-glucosamine 6-phosphate + L-glutamate</text>
        <dbReference type="Rhea" id="RHEA:13237"/>
        <dbReference type="ChEBI" id="CHEBI:29985"/>
        <dbReference type="ChEBI" id="CHEBI:58359"/>
        <dbReference type="ChEBI" id="CHEBI:58725"/>
        <dbReference type="ChEBI" id="CHEBI:61527"/>
        <dbReference type="EC" id="2.6.1.16"/>
    </reaction>
</comment>
<dbReference type="Proteomes" id="UP000050544">
    <property type="component" value="Unassembled WGS sequence"/>
</dbReference>
<keyword evidence="6" id="KW-1185">Reference proteome</keyword>
<organism evidence="5 6">
    <name type="scientific">Thermanaerothrix daxensis</name>
    <dbReference type="NCBI Taxonomy" id="869279"/>
    <lineage>
        <taxon>Bacteria</taxon>
        <taxon>Bacillati</taxon>
        <taxon>Chloroflexota</taxon>
        <taxon>Anaerolineae</taxon>
        <taxon>Anaerolineales</taxon>
        <taxon>Anaerolineaceae</taxon>
        <taxon>Thermanaerothrix</taxon>
    </lineage>
</organism>
<evidence type="ECO:0000313" key="5">
    <source>
        <dbReference type="EMBL" id="KPL84372.1"/>
    </source>
</evidence>
<dbReference type="GO" id="GO:0006002">
    <property type="term" value="P:fructose 6-phosphate metabolic process"/>
    <property type="evidence" value="ECO:0007669"/>
    <property type="project" value="TreeGrafter"/>
</dbReference>
<dbReference type="Pfam" id="PF01380">
    <property type="entry name" value="SIS"/>
    <property type="match status" value="1"/>
</dbReference>
<dbReference type="GO" id="GO:0004360">
    <property type="term" value="F:glutamine-fructose-6-phosphate transaminase (isomerizing) activity"/>
    <property type="evidence" value="ECO:0007669"/>
    <property type="project" value="UniProtKB-EC"/>
</dbReference>
<dbReference type="RefSeq" id="WP_054520876.1">
    <property type="nucleotide sequence ID" value="NZ_LGKO01000002.1"/>
</dbReference>
<dbReference type="AlphaFoldDB" id="A0A0P6YHC2"/>
<reference evidence="5 6" key="1">
    <citation type="submission" date="2015-07" db="EMBL/GenBank/DDBJ databases">
        <title>Whole genome sequence of Thermanaerothrix daxensis DSM 23592.</title>
        <authorList>
            <person name="Hemp J."/>
            <person name="Ward L.M."/>
            <person name="Pace L.A."/>
            <person name="Fischer W.W."/>
        </authorList>
    </citation>
    <scope>NUCLEOTIDE SEQUENCE [LARGE SCALE GENOMIC DNA]</scope>
    <source>
        <strain evidence="5 6">GNS-1</strain>
    </source>
</reference>
<feature type="domain" description="SIS" evidence="4">
    <location>
        <begin position="26"/>
        <end position="180"/>
    </location>
</feature>
<dbReference type="STRING" id="869279.SE15_04430"/>
<name>A0A0P6YHC2_9CHLR</name>
<evidence type="ECO:0000256" key="3">
    <source>
        <dbReference type="ARBA" id="ARBA00016090"/>
    </source>
</evidence>
<evidence type="ECO:0000256" key="1">
    <source>
        <dbReference type="ARBA" id="ARBA00001031"/>
    </source>
</evidence>
<dbReference type="PANTHER" id="PTHR10937:SF0">
    <property type="entry name" value="GLUTAMINE--FRUCTOSE-6-PHOSPHATE TRANSAMINASE (ISOMERIZING)"/>
    <property type="match status" value="1"/>
</dbReference>
<evidence type="ECO:0000256" key="2">
    <source>
        <dbReference type="ARBA" id="ARBA00012916"/>
    </source>
</evidence>
<dbReference type="Gene3D" id="3.40.50.10490">
    <property type="entry name" value="Glucose-6-phosphate isomerase like protein, domain 1"/>
    <property type="match status" value="2"/>
</dbReference>
<proteinExistence type="predicted"/>
<dbReference type="EC" id="2.6.1.16" evidence="2"/>
<gene>
    <name evidence="5" type="ORF">SE15_04430</name>
</gene>
<dbReference type="GO" id="GO:0097367">
    <property type="term" value="F:carbohydrate derivative binding"/>
    <property type="evidence" value="ECO:0007669"/>
    <property type="project" value="InterPro"/>
</dbReference>
<dbReference type="SUPFAM" id="SSF53697">
    <property type="entry name" value="SIS domain"/>
    <property type="match status" value="1"/>
</dbReference>
<protein>
    <recommendedName>
        <fullName evidence="3">Glutamine--fructose-6-phosphate aminotransferase [isomerizing]</fullName>
        <ecNumber evidence="2">2.6.1.16</ecNumber>
    </recommendedName>
</protein>
<accession>A0A0P6YHC2</accession>
<dbReference type="PANTHER" id="PTHR10937">
    <property type="entry name" value="GLUCOSAMINE--FRUCTOSE-6-PHOSPHATE AMINOTRANSFERASE, ISOMERIZING"/>
    <property type="match status" value="1"/>
</dbReference>
<dbReference type="PROSITE" id="PS51464">
    <property type="entry name" value="SIS"/>
    <property type="match status" value="2"/>
</dbReference>
<dbReference type="InterPro" id="IPR001347">
    <property type="entry name" value="SIS_dom"/>
</dbReference>
<evidence type="ECO:0000313" key="6">
    <source>
        <dbReference type="Proteomes" id="UP000050544"/>
    </source>
</evidence>
<dbReference type="InterPro" id="IPR046348">
    <property type="entry name" value="SIS_dom_sf"/>
</dbReference>